<name>A0A148KNB7_9ALTE</name>
<feature type="domain" description="TonB-dependent receptor-like beta-barrel" evidence="6">
    <location>
        <begin position="470"/>
        <end position="1018"/>
    </location>
</feature>
<keyword evidence="5" id="KW-0732">Signal</keyword>
<accession>A0A148KNB7</accession>
<keyword evidence="8" id="KW-0675">Receptor</keyword>
<evidence type="ECO:0000256" key="3">
    <source>
        <dbReference type="ARBA" id="ARBA00023237"/>
    </source>
</evidence>
<evidence type="ECO:0000313" key="9">
    <source>
        <dbReference type="Proteomes" id="UP000070299"/>
    </source>
</evidence>
<feature type="signal peptide" evidence="5">
    <location>
        <begin position="1"/>
        <end position="31"/>
    </location>
</feature>
<dbReference type="InterPro" id="IPR037066">
    <property type="entry name" value="Plug_dom_sf"/>
</dbReference>
<protein>
    <submittedName>
        <fullName evidence="8">TonB-dependent receptor</fullName>
    </submittedName>
</protein>
<evidence type="ECO:0000256" key="1">
    <source>
        <dbReference type="ARBA" id="ARBA00004442"/>
    </source>
</evidence>
<keyword evidence="4" id="KW-0798">TonB box</keyword>
<reference evidence="9" key="1">
    <citation type="submission" date="2016-02" db="EMBL/GenBank/DDBJ databases">
        <authorList>
            <person name="Schultz-Johansen M."/>
            <person name="Glaring M.A."/>
            <person name="Bech P.K."/>
            <person name="Stougaard P."/>
        </authorList>
    </citation>
    <scope>NUCLEOTIDE SEQUENCE [LARGE SCALE GENOMIC DNA]</scope>
    <source>
        <strain evidence="9">S66</strain>
    </source>
</reference>
<evidence type="ECO:0000259" key="6">
    <source>
        <dbReference type="Pfam" id="PF00593"/>
    </source>
</evidence>
<dbReference type="Pfam" id="PF07715">
    <property type="entry name" value="Plug"/>
    <property type="match status" value="1"/>
</dbReference>
<dbReference type="NCBIfam" id="TIGR01782">
    <property type="entry name" value="TonB-Xanth-Caul"/>
    <property type="match status" value="1"/>
</dbReference>
<organism evidence="8 9">
    <name type="scientific">Paraglaciecola hydrolytica</name>
    <dbReference type="NCBI Taxonomy" id="1799789"/>
    <lineage>
        <taxon>Bacteria</taxon>
        <taxon>Pseudomonadati</taxon>
        <taxon>Pseudomonadota</taxon>
        <taxon>Gammaproteobacteria</taxon>
        <taxon>Alteromonadales</taxon>
        <taxon>Alteromonadaceae</taxon>
        <taxon>Paraglaciecola</taxon>
    </lineage>
</organism>
<dbReference type="Gene3D" id="2.170.130.10">
    <property type="entry name" value="TonB-dependent receptor, plug domain"/>
    <property type="match status" value="1"/>
</dbReference>
<dbReference type="EMBL" id="LSNE01000009">
    <property type="protein sequence ID" value="KXI27780.1"/>
    <property type="molecule type" value="Genomic_DNA"/>
</dbReference>
<proteinExistence type="inferred from homology"/>
<sequence length="1051" mass="116346">MLKKSRFSTQLKTLTLAVSCALMQGTVWAQANDVDSVTTEELTEVIEVKGIRSSQAAAIDLKREAATIVDSIVAEDIGKLPDATIADSLSRISGVQVKREANEATSLNIRGMPQVLTTLNGEQFLSPWTITDVGANYGDIPASMITGVDVYKSINAKALSGGISGLVDLKTANALTLKEGWTGNLRIEGSQGDLTDREVHSDRTVTTRIDPSVNVFVGYNNDGKFGFTAGYFESESNAANYQMWDDNRLAFLGSQGGQPGDPLDLDNDGDLVNDWYMVPANFGVRSNFMERQRKGGAFSVEAQLSDNLKLSGDVFYTKMDQYDRGVNINFNGASSINSISINNGPQEPGDLYNVLVKDGTVTSEGATINYVDADGNTQTKTIHSVQVAHINSRDFETTSSNTINHTAALNTNIQLDYDNHDNIEASIRYVYAHAEKQYRTAQLKQGTPAWLWVDEDGINGHDPITVYDVIVDYRGDVPTFSYDPIANDLSKASFLRKYQGFGDGTNTEADLDVLRADVTYHFDSNNFIQSVDGGVRRGVRTADHTKFYYATPTARYSTWNDLTVPEDKRYKLLPGNEIWQKYPEWRDFNFALEDANLRAQDDYVDNGFGVRDTDVFTDFGPIKGFENGVSSLDPNNWDSPLDFLNTLYPGTKTIEDPGYTYAVKETSTSAFLQANFADDELFLGIPVQGDFGLRVVKTEREITKAVIPSVLDRNNSVGAGSQPWQKIAFVSDTETIDRSFTDVLPSLNLNFFPSDEVIVRMGASKNMTRNNLENLGSGLVLWYQQCVKTAADGLPVKVRDGSGQLRDALVGCSGGGSDNGNPDMKPWRATVYNGSLEWYFAENAILGMGMFLIDVESAVASYQEQRNFADADGINRGRSVNVWTTGNVDASDLMGFEIGYKQPFTFFENSFLSALGVEFNYTYSDSESPDIDIEGNALPLPSNSKHQSNTILWYDKDGLNMRIAYNWRSEEYIGRVGLNTNGVPLNLGNWNEAVGYLDAQINYWVNEHVSFSLSGTNLTSQDRKSYAQFENQFQSLWVQERRYTLGMSLSF</sequence>
<dbReference type="RefSeq" id="WP_068379292.1">
    <property type="nucleotide sequence ID" value="NZ_LSNE01000009.1"/>
</dbReference>
<feature type="chain" id="PRO_5007550196" evidence="5">
    <location>
        <begin position="32"/>
        <end position="1051"/>
    </location>
</feature>
<dbReference type="InterPro" id="IPR012910">
    <property type="entry name" value="Plug_dom"/>
</dbReference>
<comment type="caution">
    <text evidence="8">The sequence shown here is derived from an EMBL/GenBank/DDBJ whole genome shotgun (WGS) entry which is preliminary data.</text>
</comment>
<dbReference type="InterPro" id="IPR010104">
    <property type="entry name" value="TonB_rcpt_bac"/>
</dbReference>
<dbReference type="PANTHER" id="PTHR40980:SF3">
    <property type="entry name" value="TONB-DEPENDENT RECEPTOR-LIKE BETA-BARREL DOMAIN-CONTAINING PROTEIN"/>
    <property type="match status" value="1"/>
</dbReference>
<dbReference type="InterPro" id="IPR036942">
    <property type="entry name" value="Beta-barrel_TonB_sf"/>
</dbReference>
<comment type="similarity">
    <text evidence="4">Belongs to the TonB-dependent receptor family.</text>
</comment>
<dbReference type="STRING" id="1799789.AX660_19780"/>
<dbReference type="Gene3D" id="2.40.170.20">
    <property type="entry name" value="TonB-dependent receptor, beta-barrel domain"/>
    <property type="match status" value="1"/>
</dbReference>
<feature type="domain" description="TonB-dependent receptor plug" evidence="7">
    <location>
        <begin position="62"/>
        <end position="161"/>
    </location>
</feature>
<dbReference type="SUPFAM" id="SSF56935">
    <property type="entry name" value="Porins"/>
    <property type="match status" value="1"/>
</dbReference>
<dbReference type="PANTHER" id="PTHR40980">
    <property type="entry name" value="PLUG DOMAIN-CONTAINING PROTEIN"/>
    <property type="match status" value="1"/>
</dbReference>
<comment type="subcellular location">
    <subcellularLocation>
        <location evidence="1 4">Cell outer membrane</location>
    </subcellularLocation>
</comment>
<keyword evidence="3" id="KW-0998">Cell outer membrane</keyword>
<gene>
    <name evidence="8" type="ORF">AX660_19780</name>
</gene>
<dbReference type="Proteomes" id="UP000070299">
    <property type="component" value="Unassembled WGS sequence"/>
</dbReference>
<evidence type="ECO:0000259" key="7">
    <source>
        <dbReference type="Pfam" id="PF07715"/>
    </source>
</evidence>
<dbReference type="GO" id="GO:0009279">
    <property type="term" value="C:cell outer membrane"/>
    <property type="evidence" value="ECO:0007669"/>
    <property type="project" value="UniProtKB-SubCell"/>
</dbReference>
<evidence type="ECO:0000256" key="5">
    <source>
        <dbReference type="SAM" id="SignalP"/>
    </source>
</evidence>
<dbReference type="Pfam" id="PF00593">
    <property type="entry name" value="TonB_dep_Rec_b-barrel"/>
    <property type="match status" value="1"/>
</dbReference>
<keyword evidence="9" id="KW-1185">Reference proteome</keyword>
<keyword evidence="2 4" id="KW-0472">Membrane</keyword>
<dbReference type="AlphaFoldDB" id="A0A148KNB7"/>
<dbReference type="InterPro" id="IPR000531">
    <property type="entry name" value="Beta-barrel_TonB"/>
</dbReference>
<dbReference type="OrthoDB" id="8727862at2"/>
<evidence type="ECO:0000313" key="8">
    <source>
        <dbReference type="EMBL" id="KXI27780.1"/>
    </source>
</evidence>
<evidence type="ECO:0000256" key="4">
    <source>
        <dbReference type="RuleBase" id="RU003357"/>
    </source>
</evidence>
<evidence type="ECO:0000256" key="2">
    <source>
        <dbReference type="ARBA" id="ARBA00023136"/>
    </source>
</evidence>